<dbReference type="CDD" id="cd00586">
    <property type="entry name" value="4HBT"/>
    <property type="match status" value="1"/>
</dbReference>
<feature type="region of interest" description="Disordered" evidence="1">
    <location>
        <begin position="140"/>
        <end position="167"/>
    </location>
</feature>
<organism evidence="2 3">
    <name type="scientific">Kibdelosporangium phytohabitans</name>
    <dbReference type="NCBI Taxonomy" id="860235"/>
    <lineage>
        <taxon>Bacteria</taxon>
        <taxon>Bacillati</taxon>
        <taxon>Actinomycetota</taxon>
        <taxon>Actinomycetes</taxon>
        <taxon>Pseudonocardiales</taxon>
        <taxon>Pseudonocardiaceae</taxon>
        <taxon>Kibdelosporangium</taxon>
    </lineage>
</organism>
<dbReference type="Gene3D" id="3.10.129.10">
    <property type="entry name" value="Hotdog Thioesterase"/>
    <property type="match status" value="1"/>
</dbReference>
<evidence type="ECO:0000313" key="3">
    <source>
        <dbReference type="Proteomes" id="UP000063699"/>
    </source>
</evidence>
<gene>
    <name evidence="2" type="ORF">AOZ06_31045</name>
</gene>
<dbReference type="AlphaFoldDB" id="A0A0N9HZI2"/>
<dbReference type="RefSeq" id="WP_054292644.1">
    <property type="nucleotide sequence ID" value="NZ_CP012752.1"/>
</dbReference>
<proteinExistence type="predicted"/>
<evidence type="ECO:0000256" key="1">
    <source>
        <dbReference type="SAM" id="MobiDB-lite"/>
    </source>
</evidence>
<dbReference type="Pfam" id="PF13279">
    <property type="entry name" value="4HBT_2"/>
    <property type="match status" value="1"/>
</dbReference>
<dbReference type="KEGG" id="kphy:AOZ06_31045"/>
<evidence type="ECO:0000313" key="2">
    <source>
        <dbReference type="EMBL" id="ALG10741.1"/>
    </source>
</evidence>
<dbReference type="InterPro" id="IPR029069">
    <property type="entry name" value="HotDog_dom_sf"/>
</dbReference>
<dbReference type="OrthoDB" id="513711at2"/>
<dbReference type="Proteomes" id="UP000063699">
    <property type="component" value="Chromosome"/>
</dbReference>
<reference evidence="2 3" key="1">
    <citation type="submission" date="2015-07" db="EMBL/GenBank/DDBJ databases">
        <title>Genome sequencing of Kibdelosporangium phytohabitans.</title>
        <authorList>
            <person name="Qin S."/>
            <person name="Xing K."/>
        </authorList>
    </citation>
    <scope>NUCLEOTIDE SEQUENCE [LARGE SCALE GENOMIC DNA]</scope>
    <source>
        <strain evidence="2 3">KLBMP1111</strain>
    </source>
</reference>
<accession>A0A0N9HZI2</accession>
<keyword evidence="3" id="KW-1185">Reference proteome</keyword>
<sequence length="167" mass="18568">MTPYYELRHLVGFEETTVVGNVYFVNYMRWQGKCRELFLLENAPDVLENFGEELILFTTKVECELFAELALFDEVSIRMRLEDLTQTQIEFGFDYVKLRKDGVQELVARGRQRAACVSGQGAAARPAKIPESLRRALAPYAQAPAAPNGGPRAPEAGQAVAAAVRNG</sequence>
<dbReference type="STRING" id="860235.AOZ06_31045"/>
<dbReference type="EMBL" id="CP012752">
    <property type="protein sequence ID" value="ALG10741.1"/>
    <property type="molecule type" value="Genomic_DNA"/>
</dbReference>
<name>A0A0N9HZI2_9PSEU</name>
<dbReference type="SUPFAM" id="SSF54637">
    <property type="entry name" value="Thioesterase/thiol ester dehydrase-isomerase"/>
    <property type="match status" value="1"/>
</dbReference>
<protein>
    <submittedName>
        <fullName evidence="2">4-hydroxybenzoyl-CoA thioesterase</fullName>
    </submittedName>
</protein>